<comment type="pathway">
    <text evidence="2">Organic acid metabolism; glycolate biosynthesis; glycolate from 2-phosphoglycolate: step 1/1.</text>
</comment>
<dbReference type="NCBIfam" id="TIGR01509">
    <property type="entry name" value="HAD-SF-IA-v3"/>
    <property type="match status" value="1"/>
</dbReference>
<evidence type="ECO:0000256" key="5">
    <source>
        <dbReference type="SAM" id="MobiDB-lite"/>
    </source>
</evidence>
<dbReference type="Pfam" id="PF00702">
    <property type="entry name" value="Hydrolase"/>
    <property type="match status" value="1"/>
</dbReference>
<evidence type="ECO:0000256" key="1">
    <source>
        <dbReference type="ARBA" id="ARBA00000830"/>
    </source>
</evidence>
<gene>
    <name evidence="6" type="ORF">BGL_1c11970</name>
</gene>
<dbReference type="AlphaFoldDB" id="A0A0B6RU71"/>
<dbReference type="EMBL" id="CP002580">
    <property type="protein sequence ID" value="AJK45719.1"/>
    <property type="molecule type" value="Genomic_DNA"/>
</dbReference>
<dbReference type="GO" id="GO:0006281">
    <property type="term" value="P:DNA repair"/>
    <property type="evidence" value="ECO:0007669"/>
    <property type="project" value="TreeGrafter"/>
</dbReference>
<evidence type="ECO:0000256" key="3">
    <source>
        <dbReference type="ARBA" id="ARBA00006171"/>
    </source>
</evidence>
<dbReference type="SFLD" id="SFLDS00003">
    <property type="entry name" value="Haloacid_Dehalogenase"/>
    <property type="match status" value="1"/>
</dbReference>
<comment type="catalytic activity">
    <reaction evidence="1">
        <text>2-phosphoglycolate + H2O = glycolate + phosphate</text>
        <dbReference type="Rhea" id="RHEA:14369"/>
        <dbReference type="ChEBI" id="CHEBI:15377"/>
        <dbReference type="ChEBI" id="CHEBI:29805"/>
        <dbReference type="ChEBI" id="CHEBI:43474"/>
        <dbReference type="ChEBI" id="CHEBI:58033"/>
        <dbReference type="EC" id="3.1.3.18"/>
    </reaction>
</comment>
<sequence>MLKHQAIEFFASQQSIRRIALRLDAPCFRVLVAPETQGRSTGPPPPSQRATSLRRMSQTGRAVHRADRCYRYDYPLPQEKHMSSPLPSTPREDRALISDCDGVLVDSEAIAERIVIERLEALWQVEGVHDAIRPLLGMRTAVVLTQAAAAFGRIISEEQIHSIREEIRTRAADAPQIPGAVEALRALPLRLACASNSDLDYVARVVARLGLDTCFGGRLFTGDRVAQPKPAPDVYLAASRELRVPPAGCAVIEDSVTGARAALAAGMTVLGFTGSAHHPAERREALREIGVHETFERMSELPGLVERWLDGEFGVAREAQERAGSEA</sequence>
<comment type="similarity">
    <text evidence="3">Belongs to the HAD-like hydrolase superfamily. CbbY/CbbZ/Gph/YieH family.</text>
</comment>
<dbReference type="EC" id="3.1.3.18" evidence="4"/>
<dbReference type="PANTHER" id="PTHR43434">
    <property type="entry name" value="PHOSPHOGLYCOLATE PHOSPHATASE"/>
    <property type="match status" value="1"/>
</dbReference>
<keyword evidence="6" id="KW-0378">Hydrolase</keyword>
<dbReference type="InterPro" id="IPR036412">
    <property type="entry name" value="HAD-like_sf"/>
</dbReference>
<dbReference type="Gene3D" id="3.40.50.1000">
    <property type="entry name" value="HAD superfamily/HAD-like"/>
    <property type="match status" value="1"/>
</dbReference>
<dbReference type="Gene3D" id="1.10.150.240">
    <property type="entry name" value="Putative phosphatase, domain 2"/>
    <property type="match status" value="1"/>
</dbReference>
<name>A0A0B6RU71_BURPL</name>
<feature type="region of interest" description="Disordered" evidence="5">
    <location>
        <begin position="34"/>
        <end position="61"/>
    </location>
</feature>
<feature type="compositionally biased region" description="Polar residues" evidence="5">
    <location>
        <begin position="48"/>
        <end position="60"/>
    </location>
</feature>
<dbReference type="Proteomes" id="UP000031838">
    <property type="component" value="Chromosome 1"/>
</dbReference>
<dbReference type="SFLD" id="SFLDG01129">
    <property type="entry name" value="C1.5:_HAD__Beta-PGM__Phosphata"/>
    <property type="match status" value="1"/>
</dbReference>
<evidence type="ECO:0000313" key="6">
    <source>
        <dbReference type="EMBL" id="AJK45719.1"/>
    </source>
</evidence>
<organism evidence="6 7">
    <name type="scientific">Burkholderia plantarii</name>
    <dbReference type="NCBI Taxonomy" id="41899"/>
    <lineage>
        <taxon>Bacteria</taxon>
        <taxon>Pseudomonadati</taxon>
        <taxon>Pseudomonadota</taxon>
        <taxon>Betaproteobacteria</taxon>
        <taxon>Burkholderiales</taxon>
        <taxon>Burkholderiaceae</taxon>
        <taxon>Burkholderia</taxon>
    </lineage>
</organism>
<reference evidence="7" key="1">
    <citation type="submission" date="2011-03" db="EMBL/GenBank/DDBJ databases">
        <authorList>
            <person name="Voget S."/>
            <person name="Streit W.R."/>
            <person name="Jaeger K.E."/>
            <person name="Daniel R."/>
        </authorList>
    </citation>
    <scope>NUCLEOTIDE SEQUENCE [LARGE SCALE GENOMIC DNA]</scope>
    <source>
        <strain evidence="7">PG1</strain>
    </source>
</reference>
<keyword evidence="7" id="KW-1185">Reference proteome</keyword>
<proteinExistence type="inferred from homology"/>
<accession>A0A0B6RU71</accession>
<reference evidence="6 7" key="2">
    <citation type="journal article" date="2016" name="Appl. Microbiol. Biotechnol.">
        <title>Mutations improving production and secretion of extracellular lipase by Burkholderia glumae PG1.</title>
        <authorList>
            <person name="Knapp A."/>
            <person name="Voget S."/>
            <person name="Gao R."/>
            <person name="Zaburannyi N."/>
            <person name="Krysciak D."/>
            <person name="Breuer M."/>
            <person name="Hauer B."/>
            <person name="Streit W.R."/>
            <person name="Muller R."/>
            <person name="Daniel R."/>
            <person name="Jaeger K.E."/>
        </authorList>
    </citation>
    <scope>NUCLEOTIDE SEQUENCE [LARGE SCALE GENOMIC DNA]</scope>
    <source>
        <strain evidence="6 7">PG1</strain>
    </source>
</reference>
<dbReference type="InterPro" id="IPR023214">
    <property type="entry name" value="HAD_sf"/>
</dbReference>
<evidence type="ECO:0000256" key="2">
    <source>
        <dbReference type="ARBA" id="ARBA00004818"/>
    </source>
</evidence>
<protein>
    <recommendedName>
        <fullName evidence="4">phosphoglycolate phosphatase</fullName>
        <ecNumber evidence="4">3.1.3.18</ecNumber>
    </recommendedName>
</protein>
<dbReference type="InterPro" id="IPR023198">
    <property type="entry name" value="PGP-like_dom2"/>
</dbReference>
<dbReference type="SUPFAM" id="SSF56784">
    <property type="entry name" value="HAD-like"/>
    <property type="match status" value="1"/>
</dbReference>
<dbReference type="PANTHER" id="PTHR43434:SF1">
    <property type="entry name" value="PHOSPHOGLYCOLATE PHOSPHATASE"/>
    <property type="match status" value="1"/>
</dbReference>
<dbReference type="InterPro" id="IPR006439">
    <property type="entry name" value="HAD-SF_hydro_IA"/>
</dbReference>
<dbReference type="HOGENOM" id="CLU_849088_0_0_4"/>
<evidence type="ECO:0000313" key="7">
    <source>
        <dbReference type="Proteomes" id="UP000031838"/>
    </source>
</evidence>
<dbReference type="KEGG" id="bgp:BGL_1c11970"/>
<evidence type="ECO:0000256" key="4">
    <source>
        <dbReference type="ARBA" id="ARBA00013078"/>
    </source>
</evidence>
<dbReference type="GO" id="GO:0008967">
    <property type="term" value="F:phosphoglycolate phosphatase activity"/>
    <property type="evidence" value="ECO:0007669"/>
    <property type="project" value="UniProtKB-EC"/>
</dbReference>
<dbReference type="InterPro" id="IPR050155">
    <property type="entry name" value="HAD-like_hydrolase_sf"/>
</dbReference>